<feature type="transmembrane region" description="Helical" evidence="9">
    <location>
        <begin position="481"/>
        <end position="501"/>
    </location>
</feature>
<dbReference type="InterPro" id="IPR004648">
    <property type="entry name" value="Oligpept_transpt"/>
</dbReference>
<sequence length="822" mass="92996">MVGFKLRSIISRTRRGATRNPSTSEKVSHNDVALAGIKMDDFDLEHNEEELPASDSATTVTNIRTRESFEQDPDYDDDDDYYCDDPNLEDDVARIEDDSPYPEVRCAVSNTDDPEIPAGTLRAWTLGIICAIIFPGLNQFMFFRWPSTSVGQLVAQLLSYPVGRLWARYMPRKTIFGIQLNPGPFNVKEHCIIAIMAVMGGKSAYATDIVAVQWVYYKQTYGFMYQWMLVMSTQLIGFSIGGICRRFLVSPPSMIWPSNLVLCALFNTLHSQEYVGMGRRGGWSREKFFMVALAAGTVYYFFPGYLFTALSMFTWAVKQLFGYSSGMGLSIITFDWAQIAYIGSPLATPWWSAANVAAGFVFFYWIVTPILYFKNVWNAKYMPIMSRYAYDNTGNVYNATLVLNHKMNLDVNKYKAYSPLFIPTAFAVSYGLSFASISATIVHTMLYLRKQLRFKCKGGGFVERPDIHARLMEKYKQVPDIWYLIVFCLMFAMGVLTVELWPTQMPVWAIVVALAIAFAYTIPIGIIQAITNQQITLNVVSELIAGYALPGRPVPMMMFKTYGYITMSQALKFAGDFKLGHYMKIPPRTMFWCQIVATVIAGTVQLGVQSWMFTNIGKLSQYTTSRISIDRIADNICSPTQVDHFICPDTEVFYTASVLWGLIGPAEQFSKGKTYYALLYFFLLGAIVPVITWLLTRRYPNSFWRYVNVPLIFGGTTLLPPATAVNFVPWAIVAFIFQYVIRRRHFSWWAKYNYVLSAALDASVAIGSLIIFFCLEFPMNGTIGQNSIQKWWGNSVWRNTLDANGNGTIVLPPGQTFGPSSW</sequence>
<dbReference type="Pfam" id="PF03169">
    <property type="entry name" value="OPT"/>
    <property type="match status" value="1"/>
</dbReference>
<keyword evidence="11" id="KW-1185">Reference proteome</keyword>
<feature type="transmembrane region" description="Helical" evidence="9">
    <location>
        <begin position="353"/>
        <end position="373"/>
    </location>
</feature>
<protein>
    <submittedName>
        <fullName evidence="10">Small oligopeptide transporter</fullName>
    </submittedName>
</protein>
<gene>
    <name evidence="10" type="ORF">SCHPADRAFT_944747</name>
</gene>
<dbReference type="PANTHER" id="PTHR22601">
    <property type="entry name" value="ISP4 LIKE PROTEIN"/>
    <property type="match status" value="1"/>
</dbReference>
<keyword evidence="5" id="KW-0571">Peptide transport</keyword>
<evidence type="ECO:0000256" key="7">
    <source>
        <dbReference type="ARBA" id="ARBA00022989"/>
    </source>
</evidence>
<feature type="transmembrane region" description="Helical" evidence="9">
    <location>
        <begin position="707"/>
        <end position="740"/>
    </location>
</feature>
<evidence type="ECO:0000256" key="3">
    <source>
        <dbReference type="ARBA" id="ARBA00022448"/>
    </source>
</evidence>
<dbReference type="OrthoDB" id="9986677at2759"/>
<accession>A0A0H2REU2</accession>
<reference evidence="10 11" key="1">
    <citation type="submission" date="2015-04" db="EMBL/GenBank/DDBJ databases">
        <title>Complete genome sequence of Schizopora paradoxa KUC8140, a cosmopolitan wood degrader in East Asia.</title>
        <authorList>
            <consortium name="DOE Joint Genome Institute"/>
            <person name="Min B."/>
            <person name="Park H."/>
            <person name="Jang Y."/>
            <person name="Kim J.-J."/>
            <person name="Kim K.H."/>
            <person name="Pangilinan J."/>
            <person name="Lipzen A."/>
            <person name="Riley R."/>
            <person name="Grigoriev I.V."/>
            <person name="Spatafora J.W."/>
            <person name="Choi I.-G."/>
        </authorList>
    </citation>
    <scope>NUCLEOTIDE SEQUENCE [LARGE SCALE GENOMIC DNA]</scope>
    <source>
        <strain evidence="10 11">KUC8140</strain>
    </source>
</reference>
<dbReference type="AlphaFoldDB" id="A0A0H2REU2"/>
<feature type="transmembrane region" description="Helical" evidence="9">
    <location>
        <begin position="752"/>
        <end position="775"/>
    </location>
</feature>
<evidence type="ECO:0000256" key="5">
    <source>
        <dbReference type="ARBA" id="ARBA00022856"/>
    </source>
</evidence>
<dbReference type="Proteomes" id="UP000053477">
    <property type="component" value="Unassembled WGS sequence"/>
</dbReference>
<dbReference type="InterPro" id="IPR004813">
    <property type="entry name" value="OPT"/>
</dbReference>
<feature type="transmembrane region" description="Helical" evidence="9">
    <location>
        <begin position="420"/>
        <end position="448"/>
    </location>
</feature>
<evidence type="ECO:0000313" key="11">
    <source>
        <dbReference type="Proteomes" id="UP000053477"/>
    </source>
</evidence>
<evidence type="ECO:0000256" key="1">
    <source>
        <dbReference type="ARBA" id="ARBA00004141"/>
    </source>
</evidence>
<evidence type="ECO:0000313" key="10">
    <source>
        <dbReference type="EMBL" id="KLO08043.1"/>
    </source>
</evidence>
<organism evidence="10 11">
    <name type="scientific">Schizopora paradoxa</name>
    <dbReference type="NCBI Taxonomy" id="27342"/>
    <lineage>
        <taxon>Eukaryota</taxon>
        <taxon>Fungi</taxon>
        <taxon>Dikarya</taxon>
        <taxon>Basidiomycota</taxon>
        <taxon>Agaricomycotina</taxon>
        <taxon>Agaricomycetes</taxon>
        <taxon>Hymenochaetales</taxon>
        <taxon>Schizoporaceae</taxon>
        <taxon>Schizopora</taxon>
    </lineage>
</organism>
<dbReference type="FunCoup" id="A0A0H2REU2">
    <property type="interactions" value="69"/>
</dbReference>
<feature type="transmembrane region" description="Helical" evidence="9">
    <location>
        <begin position="675"/>
        <end position="695"/>
    </location>
</feature>
<dbReference type="EMBL" id="KQ086108">
    <property type="protein sequence ID" value="KLO08043.1"/>
    <property type="molecule type" value="Genomic_DNA"/>
</dbReference>
<dbReference type="NCBIfam" id="TIGR00728">
    <property type="entry name" value="OPT_sfam"/>
    <property type="match status" value="1"/>
</dbReference>
<keyword evidence="3" id="KW-0813">Transport</keyword>
<dbReference type="GO" id="GO:0015031">
    <property type="term" value="P:protein transport"/>
    <property type="evidence" value="ECO:0007669"/>
    <property type="project" value="UniProtKB-KW"/>
</dbReference>
<feature type="transmembrane region" description="Helical" evidence="9">
    <location>
        <begin position="123"/>
        <end position="143"/>
    </location>
</feature>
<proteinExistence type="inferred from homology"/>
<evidence type="ECO:0000256" key="6">
    <source>
        <dbReference type="ARBA" id="ARBA00022927"/>
    </source>
</evidence>
<feature type="transmembrane region" description="Helical" evidence="9">
    <location>
        <begin position="507"/>
        <end position="527"/>
    </location>
</feature>
<name>A0A0H2REU2_9AGAM</name>
<keyword evidence="8 9" id="KW-0472">Membrane</keyword>
<dbReference type="InParanoid" id="A0A0H2REU2"/>
<keyword evidence="7 9" id="KW-1133">Transmembrane helix</keyword>
<keyword evidence="4 9" id="KW-0812">Transmembrane</keyword>
<dbReference type="GO" id="GO:0035673">
    <property type="term" value="F:oligopeptide transmembrane transporter activity"/>
    <property type="evidence" value="ECO:0007669"/>
    <property type="project" value="InterPro"/>
</dbReference>
<evidence type="ECO:0000256" key="8">
    <source>
        <dbReference type="ARBA" id="ARBA00023136"/>
    </source>
</evidence>
<comment type="similarity">
    <text evidence="2">Belongs to the oligopeptide OPT transporter family.</text>
</comment>
<evidence type="ECO:0000256" key="2">
    <source>
        <dbReference type="ARBA" id="ARBA00008807"/>
    </source>
</evidence>
<evidence type="ECO:0000256" key="9">
    <source>
        <dbReference type="SAM" id="Phobius"/>
    </source>
</evidence>
<feature type="transmembrane region" description="Helical" evidence="9">
    <location>
        <begin position="320"/>
        <end position="341"/>
    </location>
</feature>
<comment type="subcellular location">
    <subcellularLocation>
        <location evidence="1">Membrane</location>
        <topology evidence="1">Multi-pass membrane protein</topology>
    </subcellularLocation>
</comment>
<feature type="transmembrane region" description="Helical" evidence="9">
    <location>
        <begin position="227"/>
        <end position="248"/>
    </location>
</feature>
<dbReference type="NCBIfam" id="TIGR00727">
    <property type="entry name" value="ISP4_OPT"/>
    <property type="match status" value="1"/>
</dbReference>
<feature type="transmembrane region" description="Helical" evidence="9">
    <location>
        <begin position="288"/>
        <end position="308"/>
    </location>
</feature>
<dbReference type="GO" id="GO:0016020">
    <property type="term" value="C:membrane"/>
    <property type="evidence" value="ECO:0007669"/>
    <property type="project" value="UniProtKB-SubCell"/>
</dbReference>
<keyword evidence="6" id="KW-0653">Protein transport</keyword>
<feature type="transmembrane region" description="Helical" evidence="9">
    <location>
        <begin position="591"/>
        <end position="612"/>
    </location>
</feature>
<evidence type="ECO:0000256" key="4">
    <source>
        <dbReference type="ARBA" id="ARBA00022692"/>
    </source>
</evidence>